<dbReference type="CDD" id="cd20339">
    <property type="entry name" value="BRcat_RBR_RNF216"/>
    <property type="match status" value="1"/>
</dbReference>
<name>A0ABM2WH42_MESAU</name>
<dbReference type="InterPro" id="IPR051628">
    <property type="entry name" value="LUBAC_E3_Ligases"/>
</dbReference>
<dbReference type="SUPFAM" id="SSF57850">
    <property type="entry name" value="RING/U-box"/>
    <property type="match status" value="1"/>
</dbReference>
<evidence type="ECO:0000256" key="8">
    <source>
        <dbReference type="SAM" id="MobiDB-lite"/>
    </source>
</evidence>
<evidence type="ECO:0000256" key="5">
    <source>
        <dbReference type="ARBA" id="ARBA00022771"/>
    </source>
</evidence>
<feature type="region of interest" description="Disordered" evidence="8">
    <location>
        <begin position="256"/>
        <end position="279"/>
    </location>
</feature>
<evidence type="ECO:0000256" key="4">
    <source>
        <dbReference type="ARBA" id="ARBA00022737"/>
    </source>
</evidence>
<dbReference type="InterPro" id="IPR058758">
    <property type="entry name" value="UBA_RNF216"/>
</dbReference>
<proteinExistence type="predicted"/>
<gene>
    <name evidence="11" type="primary">LOC121135453</name>
</gene>
<protein>
    <submittedName>
        <fullName evidence="11">E3 ubiquitin-protein ligase RNF216-like</fullName>
    </submittedName>
</protein>
<dbReference type="PROSITE" id="PS51873">
    <property type="entry name" value="TRIAD"/>
    <property type="match status" value="1"/>
</dbReference>
<dbReference type="InterPro" id="IPR044066">
    <property type="entry name" value="TRIAD_supradom"/>
</dbReference>
<organism evidence="10 11">
    <name type="scientific">Mesocricetus auratus</name>
    <name type="common">Golden hamster</name>
    <dbReference type="NCBI Taxonomy" id="10036"/>
    <lineage>
        <taxon>Eukaryota</taxon>
        <taxon>Metazoa</taxon>
        <taxon>Chordata</taxon>
        <taxon>Craniata</taxon>
        <taxon>Vertebrata</taxon>
        <taxon>Euteleostomi</taxon>
        <taxon>Mammalia</taxon>
        <taxon>Eutheria</taxon>
        <taxon>Euarchontoglires</taxon>
        <taxon>Glires</taxon>
        <taxon>Rodentia</taxon>
        <taxon>Myomorpha</taxon>
        <taxon>Muroidea</taxon>
        <taxon>Cricetidae</taxon>
        <taxon>Cricetinae</taxon>
        <taxon>Mesocricetus</taxon>
    </lineage>
</organism>
<sequence length="850" mass="96567">MSEGNNKEEVIHLKNVHCHGRKECMSVRDGPITISDSSDEEGIPVLLSHAAEQHEDDYVDDDVKLTENHQPHTYRSNIIKPAVQRQDMDRWGEERTRKSSGNCEADPNSCYYYCNKSLLGSGAQDACEDEYHGFLNIDSGKKEAIPGPSIKQTANNTVNPKLDQKDVRLGENILLFPESESLEVENQLPEESETNLLSNPGETATSVDDQVSEGDNLLDHTSFQDLKPQPQERTNQVIPQETHSEAEMGKMVLCHDVPKPQPQQEGIPSPASPQPAHPLGELEDQHLILDEDPAPAFPLPGTQEDNLKSTWGQEAGEIDHELVTLLLEGTDVANAYVKDIIHLKNCHDWNVLRNFLRENQQYPKIKDLVITQPSSSLLATQGDVKVPKVDFFDYSKLTPLDKPCFLQAADLLMAEFKMLSNQDIKWALHELKGHYAITRKALSDAIEKWQKESSEPSGKQKKKKGMNQSFIDFKFEQGNIKIERRMFILENKRRHCRFYDQKDLLPAVQQEQEFYEQKMKEKAEREDCLLALQTNTDQYENYGQLTECVCCYGELEFVEMTQWSDGYLLCKECLIRFAQGAELVSGKSELSFMERTCTSFFPTSELEKVLLPNILSNYYEWRAEEEVTGACADELVRCPSCGFPALLDKDVKRFSCPNPRCLKETCRKCQGLWKEHSGLTCEELPEKDDIKYRTPIEDKLATARIRKCPQCGTSLIKSEGCNHMSCCCRVSMDDHDHFCQHPLSPGASCQKCTMCSLWTATTKDDEKLIKEIEKEDEEEQRRKKGENTFKCIGPPLEKTAKKVGALRGLPNLGVNYDFGNMHEQMDSGDGDDSDADRGDYYDGLDDMFLF</sequence>
<feature type="domain" description="RING-type" evidence="9">
    <location>
        <begin position="544"/>
        <end position="765"/>
    </location>
</feature>
<dbReference type="RefSeq" id="XP_040590170.1">
    <property type="nucleotide sequence ID" value="XM_040734236.1"/>
</dbReference>
<keyword evidence="7" id="KW-0862">Zinc</keyword>
<evidence type="ECO:0000256" key="6">
    <source>
        <dbReference type="ARBA" id="ARBA00022786"/>
    </source>
</evidence>
<dbReference type="GeneID" id="121135453"/>
<evidence type="ECO:0000313" key="10">
    <source>
        <dbReference type="Proteomes" id="UP000886700"/>
    </source>
</evidence>
<dbReference type="Gene3D" id="1.20.120.1750">
    <property type="match status" value="1"/>
</dbReference>
<dbReference type="Proteomes" id="UP000886700">
    <property type="component" value="Unplaced"/>
</dbReference>
<feature type="compositionally biased region" description="Polar residues" evidence="8">
    <location>
        <begin position="194"/>
        <end position="209"/>
    </location>
</feature>
<keyword evidence="6" id="KW-0833">Ubl conjugation pathway</keyword>
<keyword evidence="3" id="KW-0479">Metal-binding</keyword>
<feature type="region of interest" description="Disordered" evidence="8">
    <location>
        <begin position="181"/>
        <end position="242"/>
    </location>
</feature>
<evidence type="ECO:0000256" key="7">
    <source>
        <dbReference type="ARBA" id="ARBA00022833"/>
    </source>
</evidence>
<keyword evidence="10" id="KW-1185">Reference proteome</keyword>
<evidence type="ECO:0000256" key="3">
    <source>
        <dbReference type="ARBA" id="ARBA00022723"/>
    </source>
</evidence>
<evidence type="ECO:0000256" key="1">
    <source>
        <dbReference type="ARBA" id="ARBA00004906"/>
    </source>
</evidence>
<keyword evidence="2" id="KW-0808">Transferase</keyword>
<feature type="compositionally biased region" description="Polar residues" evidence="8">
    <location>
        <begin position="231"/>
        <end position="241"/>
    </location>
</feature>
<comment type="pathway">
    <text evidence="1">Protein modification; protein ubiquitination.</text>
</comment>
<reference evidence="11" key="1">
    <citation type="submission" date="2025-08" db="UniProtKB">
        <authorList>
            <consortium name="RefSeq"/>
        </authorList>
    </citation>
    <scope>IDENTIFICATION</scope>
    <source>
        <tissue evidence="11">Liver</tissue>
    </source>
</reference>
<keyword evidence="4" id="KW-0677">Repeat</keyword>
<evidence type="ECO:0000256" key="2">
    <source>
        <dbReference type="ARBA" id="ARBA00022679"/>
    </source>
</evidence>
<evidence type="ECO:0000259" key="9">
    <source>
        <dbReference type="PROSITE" id="PS51873"/>
    </source>
</evidence>
<feature type="compositionally biased region" description="Acidic residues" evidence="8">
    <location>
        <begin position="181"/>
        <end position="193"/>
    </location>
</feature>
<accession>A0ABM2WH42</accession>
<keyword evidence="5" id="KW-0863">Zinc-finger</keyword>
<dbReference type="Pfam" id="PF26112">
    <property type="entry name" value="UBA_RNF216"/>
    <property type="match status" value="1"/>
</dbReference>
<dbReference type="Pfam" id="PF26200">
    <property type="entry name" value="Rcat_RNF216"/>
    <property type="match status" value="1"/>
</dbReference>
<evidence type="ECO:0000313" key="11">
    <source>
        <dbReference type="RefSeq" id="XP_040590170.1"/>
    </source>
</evidence>
<dbReference type="PANTHER" id="PTHR22770">
    <property type="entry name" value="UBIQUITIN CONJUGATING ENZYME 7 INTERACTING PROTEIN-RELATED"/>
    <property type="match status" value="1"/>
</dbReference>
<dbReference type="InterPro" id="IPR047545">
    <property type="entry name" value="BRcat_RBR_RNF216"/>
</dbReference>
<dbReference type="PANTHER" id="PTHR22770:SF47">
    <property type="entry name" value="E3 UBIQUITIN-PROTEIN LIGASE RNF216"/>
    <property type="match status" value="1"/>
</dbReference>